<accession>A0AAD5QDK6</accession>
<evidence type="ECO:0000313" key="2">
    <source>
        <dbReference type="Proteomes" id="UP001196413"/>
    </source>
</evidence>
<sequence>MKRGFEAGKVAELSAMQFRKSETNFEYVSDSGISSALNTPLSEIVFEELEKKVGFHDSAMKLDERSKLRSNLRQCAMLTEMTKMTLQRCGGLTLTFTNDRPLDPSHTTKQYLKHIAETENTKLHERSVREI</sequence>
<gene>
    <name evidence="1" type="ORF">KIN20_002494</name>
</gene>
<name>A0AAD5QDK6_PARTN</name>
<dbReference type="EMBL" id="JAHQIW010000312">
    <property type="protein sequence ID" value="KAJ1347442.1"/>
    <property type="molecule type" value="Genomic_DNA"/>
</dbReference>
<keyword evidence="2" id="KW-1185">Reference proteome</keyword>
<proteinExistence type="predicted"/>
<protein>
    <submittedName>
        <fullName evidence="1">Uncharacterized protein</fullName>
    </submittedName>
</protein>
<organism evidence="1 2">
    <name type="scientific">Parelaphostrongylus tenuis</name>
    <name type="common">Meningeal worm</name>
    <dbReference type="NCBI Taxonomy" id="148309"/>
    <lineage>
        <taxon>Eukaryota</taxon>
        <taxon>Metazoa</taxon>
        <taxon>Ecdysozoa</taxon>
        <taxon>Nematoda</taxon>
        <taxon>Chromadorea</taxon>
        <taxon>Rhabditida</taxon>
        <taxon>Rhabditina</taxon>
        <taxon>Rhabditomorpha</taxon>
        <taxon>Strongyloidea</taxon>
        <taxon>Metastrongylidae</taxon>
        <taxon>Parelaphostrongylus</taxon>
    </lineage>
</organism>
<evidence type="ECO:0000313" key="1">
    <source>
        <dbReference type="EMBL" id="KAJ1347442.1"/>
    </source>
</evidence>
<dbReference type="AlphaFoldDB" id="A0AAD5QDK6"/>
<dbReference type="Proteomes" id="UP001196413">
    <property type="component" value="Unassembled WGS sequence"/>
</dbReference>
<reference evidence="1" key="1">
    <citation type="submission" date="2021-06" db="EMBL/GenBank/DDBJ databases">
        <title>Parelaphostrongylus tenuis whole genome reference sequence.</title>
        <authorList>
            <person name="Garwood T.J."/>
            <person name="Larsen P.A."/>
            <person name="Fountain-Jones N.M."/>
            <person name="Garbe J.R."/>
            <person name="Macchietto M.G."/>
            <person name="Kania S.A."/>
            <person name="Gerhold R.W."/>
            <person name="Richards J.E."/>
            <person name="Wolf T.M."/>
        </authorList>
    </citation>
    <scope>NUCLEOTIDE SEQUENCE</scope>
    <source>
        <strain evidence="1">MNPRO001-30</strain>
        <tissue evidence="1">Meninges</tissue>
    </source>
</reference>
<comment type="caution">
    <text evidence="1">The sequence shown here is derived from an EMBL/GenBank/DDBJ whole genome shotgun (WGS) entry which is preliminary data.</text>
</comment>